<dbReference type="GO" id="GO:0003723">
    <property type="term" value="F:RNA binding"/>
    <property type="evidence" value="ECO:0007669"/>
    <property type="project" value="UniProtKB-UniRule"/>
</dbReference>
<evidence type="ECO:0000256" key="4">
    <source>
        <dbReference type="ARBA" id="ARBA00022603"/>
    </source>
</evidence>
<evidence type="ECO:0000256" key="7">
    <source>
        <dbReference type="ARBA" id="ARBA00022884"/>
    </source>
</evidence>
<dbReference type="SUPFAM" id="SSF53335">
    <property type="entry name" value="S-adenosyl-L-methionine-dependent methyltransferases"/>
    <property type="match status" value="1"/>
</dbReference>
<dbReference type="PANTHER" id="PTHR11727">
    <property type="entry name" value="DIMETHYLADENOSINE TRANSFERASE"/>
    <property type="match status" value="1"/>
</dbReference>
<evidence type="ECO:0000256" key="8">
    <source>
        <dbReference type="ARBA" id="ARBA00029941"/>
    </source>
</evidence>
<evidence type="ECO:0000259" key="10">
    <source>
        <dbReference type="SMART" id="SM00650"/>
    </source>
</evidence>
<dbReference type="InterPro" id="IPR001737">
    <property type="entry name" value="KsgA/Erm"/>
</dbReference>
<protein>
    <recommendedName>
        <fullName evidence="1">rRNA adenine N-6-methyltransferase</fullName>
    </recommendedName>
    <alternativeName>
        <fullName evidence="8">Macrolide-lincosamide-streptogramin B resistance protein</fullName>
    </alternativeName>
</protein>
<keyword evidence="5 9" id="KW-0808">Transferase</keyword>
<evidence type="ECO:0000256" key="5">
    <source>
        <dbReference type="ARBA" id="ARBA00022679"/>
    </source>
</evidence>
<dbReference type="Gene3D" id="1.10.8.100">
    <property type="entry name" value="Ribosomal RNA adenine dimethylase-like, domain 2"/>
    <property type="match status" value="1"/>
</dbReference>
<dbReference type="OrthoDB" id="9814755at2"/>
<dbReference type="GO" id="GO:0005829">
    <property type="term" value="C:cytosol"/>
    <property type="evidence" value="ECO:0007669"/>
    <property type="project" value="TreeGrafter"/>
</dbReference>
<dbReference type="InterPro" id="IPR023165">
    <property type="entry name" value="rRNA_Ade_diMease-like_C"/>
</dbReference>
<proteinExistence type="inferred from homology"/>
<comment type="similarity">
    <text evidence="9">Belongs to the class I-like SAM-binding methyltransferase superfamily. rRNA adenine N(6)-methyltransferase family.</text>
</comment>
<dbReference type="EMBL" id="ADKX01000032">
    <property type="protein sequence ID" value="EFW04954.1"/>
    <property type="molecule type" value="Genomic_DNA"/>
</dbReference>
<feature type="binding site" evidence="9">
    <location>
        <position position="126"/>
    </location>
    <ligand>
        <name>S-adenosyl-L-methionine</name>
        <dbReference type="ChEBI" id="CHEBI:59789"/>
    </ligand>
</feature>
<evidence type="ECO:0000256" key="9">
    <source>
        <dbReference type="PROSITE-ProRule" id="PRU01026"/>
    </source>
</evidence>
<name>E7GAQ3_9FIRM</name>
<keyword evidence="4 9" id="KW-0489">Methyltransferase</keyword>
<sequence>MKDIAKKSNTQYLLDKYKLQASKKFGQNFLIDLNTIKRIVATTHIDKETCVIEIGPGIGALSEQLAYHAGYVRCYEIDTRLKDLLKESLGEFTNIEVVFQDFLTVDLKKIVEELKQTYSKVCIIANLPYYITSDILEHIICSQASLSSIHAMVQKEVALKLTDTQYHSPLTFMIESIGTISLDMHVSRNVFSPAPRVDSAIIAIHIHKEYNILLTHLLKQAFTQKRKTIYNNLKVIFGTNTKYILEQCQIKENKRPEELKIEDYLKLTKYL</sequence>
<dbReference type="SMART" id="SM00650">
    <property type="entry name" value="rADc"/>
    <property type="match status" value="1"/>
</dbReference>
<dbReference type="eggNOG" id="COG0030">
    <property type="taxonomic scope" value="Bacteria"/>
</dbReference>
<dbReference type="AlphaFoldDB" id="E7GAQ3"/>
<feature type="binding site" evidence="9">
    <location>
        <position position="76"/>
    </location>
    <ligand>
        <name>S-adenosyl-L-methionine</name>
        <dbReference type="ChEBI" id="CHEBI:59789"/>
    </ligand>
</feature>
<dbReference type="GO" id="GO:0000179">
    <property type="term" value="F:rRNA (adenine-N6,N6-)-dimethyltransferase activity"/>
    <property type="evidence" value="ECO:0007669"/>
    <property type="project" value="UniProtKB-UniRule"/>
</dbReference>
<dbReference type="RefSeq" id="WP_008788945.1">
    <property type="nucleotide sequence ID" value="NZ_AKCB01000001.1"/>
</dbReference>
<dbReference type="PROSITE" id="PS01131">
    <property type="entry name" value="RRNA_A_DIMETH"/>
    <property type="match status" value="1"/>
</dbReference>
<reference evidence="11 12" key="1">
    <citation type="submission" date="2010-12" db="EMBL/GenBank/DDBJ databases">
        <title>The Genome Sequence of Coprobacillus sp. strain 29_1.</title>
        <authorList>
            <consortium name="The Broad Institute Genome Sequencing Platform"/>
            <person name="Earl A."/>
            <person name="Ward D."/>
            <person name="Feldgarden M."/>
            <person name="Gevers D."/>
            <person name="Daigneault M."/>
            <person name="Sibley C.D."/>
            <person name="White A."/>
            <person name="Strauss J."/>
            <person name="Allen-Vercoe E."/>
            <person name="Young S.K."/>
            <person name="Zeng Q."/>
            <person name="Gargeya S."/>
            <person name="Fitzgerald M."/>
            <person name="Haas B."/>
            <person name="Abouelleil A."/>
            <person name="Alvarado L."/>
            <person name="Arachchi H.M."/>
            <person name="Berlin A."/>
            <person name="Brown A."/>
            <person name="Chapman S.B."/>
            <person name="Chen Z."/>
            <person name="Dunbar C."/>
            <person name="Freedman E."/>
            <person name="Gearin G."/>
            <person name="Gellesch M."/>
            <person name="Goldberg J."/>
            <person name="Griggs A."/>
            <person name="Gujja S."/>
            <person name="Heilman E."/>
            <person name="Heiman D."/>
            <person name="Howarth C."/>
            <person name="Larson L."/>
            <person name="Lui A."/>
            <person name="MacDonald P.J.P."/>
            <person name="Mehta T."/>
            <person name="Montmayeur A."/>
            <person name="Murphy C."/>
            <person name="Neiman D."/>
            <person name="Pearson M."/>
            <person name="Priest M."/>
            <person name="Roberts A."/>
            <person name="Saif S."/>
            <person name="Shea T."/>
            <person name="Shenoy N."/>
            <person name="Sisk P."/>
            <person name="Stolte C."/>
            <person name="Sykes S."/>
            <person name="White J."/>
            <person name="Yandava C."/>
            <person name="Nusbaum C."/>
            <person name="Birren B."/>
        </authorList>
    </citation>
    <scope>NUCLEOTIDE SEQUENCE [LARGE SCALE GENOMIC DNA]</scope>
    <source>
        <strain evidence="11 12">29_1</strain>
    </source>
</reference>
<keyword evidence="12" id="KW-1185">Reference proteome</keyword>
<evidence type="ECO:0000256" key="6">
    <source>
        <dbReference type="ARBA" id="ARBA00022691"/>
    </source>
</evidence>
<dbReference type="InterPro" id="IPR020598">
    <property type="entry name" value="rRNA_Ade_methylase_Trfase_N"/>
</dbReference>
<dbReference type="STRING" id="100884.GCA_000269565_01939"/>
<feature type="binding site" evidence="9">
    <location>
        <position position="55"/>
    </location>
    <ligand>
        <name>S-adenosyl-L-methionine</name>
        <dbReference type="ChEBI" id="CHEBI:59789"/>
    </ligand>
</feature>
<dbReference type="Gene3D" id="3.40.50.150">
    <property type="entry name" value="Vaccinia Virus protein VP39"/>
    <property type="match status" value="1"/>
</dbReference>
<evidence type="ECO:0000256" key="1">
    <source>
        <dbReference type="ARBA" id="ARBA00016505"/>
    </source>
</evidence>
<organism evidence="11 12">
    <name type="scientific">Coprobacillus cateniformis</name>
    <dbReference type="NCBI Taxonomy" id="100884"/>
    <lineage>
        <taxon>Bacteria</taxon>
        <taxon>Bacillati</taxon>
        <taxon>Bacillota</taxon>
        <taxon>Erysipelotrichia</taxon>
        <taxon>Erysipelotrichales</taxon>
        <taxon>Coprobacillaceae</taxon>
        <taxon>Coprobacillus</taxon>
    </lineage>
</organism>
<feature type="domain" description="Ribosomal RNA adenine methylase transferase N-terminal" evidence="10">
    <location>
        <begin position="35"/>
        <end position="208"/>
    </location>
</feature>
<feature type="binding site" evidence="9">
    <location>
        <position position="30"/>
    </location>
    <ligand>
        <name>S-adenosyl-L-methionine</name>
        <dbReference type="ChEBI" id="CHEBI:59789"/>
    </ligand>
</feature>
<dbReference type="Proteomes" id="UP000003157">
    <property type="component" value="Unassembled WGS sequence"/>
</dbReference>
<dbReference type="GeneID" id="78229793"/>
<keyword evidence="2" id="KW-0963">Cytoplasm</keyword>
<keyword evidence="7 9" id="KW-0694">RNA-binding</keyword>
<dbReference type="InterPro" id="IPR020596">
    <property type="entry name" value="rRNA_Ade_Mease_Trfase_CS"/>
</dbReference>
<keyword evidence="3" id="KW-0698">rRNA processing</keyword>
<accession>E7GAQ3</accession>
<dbReference type="PANTHER" id="PTHR11727:SF7">
    <property type="entry name" value="DIMETHYLADENOSINE TRANSFERASE-RELATED"/>
    <property type="match status" value="1"/>
</dbReference>
<keyword evidence="6 9" id="KW-0949">S-adenosyl-L-methionine</keyword>
<evidence type="ECO:0000313" key="12">
    <source>
        <dbReference type="Proteomes" id="UP000003157"/>
    </source>
</evidence>
<dbReference type="Pfam" id="PF00398">
    <property type="entry name" value="RrnaAD"/>
    <property type="match status" value="1"/>
</dbReference>
<evidence type="ECO:0000256" key="3">
    <source>
        <dbReference type="ARBA" id="ARBA00022552"/>
    </source>
</evidence>
<feature type="binding site" evidence="9">
    <location>
        <position position="28"/>
    </location>
    <ligand>
        <name>S-adenosyl-L-methionine</name>
        <dbReference type="ChEBI" id="CHEBI:59789"/>
    </ligand>
</feature>
<dbReference type="InterPro" id="IPR029063">
    <property type="entry name" value="SAM-dependent_MTases_sf"/>
</dbReference>
<dbReference type="InterPro" id="IPR011530">
    <property type="entry name" value="rRNA_adenine_dimethylase"/>
</dbReference>
<evidence type="ECO:0000313" key="11">
    <source>
        <dbReference type="EMBL" id="EFW04954.1"/>
    </source>
</evidence>
<evidence type="ECO:0000256" key="2">
    <source>
        <dbReference type="ARBA" id="ARBA00022490"/>
    </source>
</evidence>
<dbReference type="HOGENOM" id="CLU_041220_0_0_9"/>
<feature type="binding site" evidence="9">
    <location>
        <position position="101"/>
    </location>
    <ligand>
        <name>S-adenosyl-L-methionine</name>
        <dbReference type="ChEBI" id="CHEBI:59789"/>
    </ligand>
</feature>
<dbReference type="NCBIfam" id="TIGR00755">
    <property type="entry name" value="ksgA"/>
    <property type="match status" value="1"/>
</dbReference>
<dbReference type="PROSITE" id="PS51689">
    <property type="entry name" value="SAM_RNA_A_N6_MT"/>
    <property type="match status" value="1"/>
</dbReference>
<gene>
    <name evidence="11" type="ORF">HMPREF9488_01843</name>
</gene>
<comment type="caution">
    <text evidence="11">The sequence shown here is derived from an EMBL/GenBank/DDBJ whole genome shotgun (WGS) entry which is preliminary data.</text>
</comment>